<dbReference type="PANTHER" id="PTHR24637">
    <property type="entry name" value="COLLAGEN"/>
    <property type="match status" value="1"/>
</dbReference>
<feature type="compositionally biased region" description="Polar residues" evidence="2">
    <location>
        <begin position="801"/>
        <end position="815"/>
    </location>
</feature>
<accession>A0A0V1HBD7</accession>
<evidence type="ECO:0000256" key="3">
    <source>
        <dbReference type="SAM" id="Phobius"/>
    </source>
</evidence>
<feature type="region of interest" description="Disordered" evidence="2">
    <location>
        <begin position="468"/>
        <end position="506"/>
    </location>
</feature>
<dbReference type="Proteomes" id="UP000055024">
    <property type="component" value="Unassembled WGS sequence"/>
</dbReference>
<sequence>MSSAYKIVQQLVKGHNNKVVHICPIAAIQNVMYAVRCSNRCFSFSRFCPSSGQSLLRYSFSEKTFNFELQQNLTDVIKNIQLKSHVAIKHCHFHISTHRIMDKNKFMHGTASCTESFVSNGSEKNEEKMNQELAYKCIIIVSGVLSLLSAILFCTTFPMLYNTAQTLSSAIQSEFDSCEDSIRVLEDSILKLNPKNHSSRTPLIKRQSLGQSSVIFNGLVVFQECPACCIPGIQGPPGEPGLPGLPGSPGSEGSIGRPGTTPNASCIPERVYEPPPCLPCPQGPRGPVGHPGFPGDSGDPGIMGRPGNQGPPGPPGSTGIPGPPGLMGPPGAAGDAGMPPETKIIQGLPGDPGDPGPWGPPGSPGLPGLNGAPGLLGEKGWPGEPGNPGDMGIPGLPGPMGESGTAGPPGVCICDDTEVIIEDAKGKIPAPWAPPYQPVPPTTGYSDAQIPNPYQMQIEIPSYSTGNNLQMHNTIFPPPNQMQPHEQHHQLVKRKDESHSRKKDVQLLGKDESQCDQMWNRRIRAYQIMIKIQLALSTFSLLLISCILPLMNTYIGKNEDYAQRQLILCEESTNDFIQQISNLKMISINRTRRQMPNANAYGLPQMNGIENQCEGCCIAGPPGPRGQPGKPGRPGSAGKPGKPGIPGKTPNTTCPRFDVIKPPPCQPCPRGPPGIKGWPGFPGDIGPIGPMGDKGEDGEPGEPGEPGPEGPEGFPGSPGDPGDKGITPNSKMEPGPPGDPGQPGPVGYPGPPGLPGRDGPVGPIGLPGWPGEPGEVGEQGYPGPEGAVGLPGTPGQPGNCVCQSQVDNLETSRFQ</sequence>
<feature type="compositionally biased region" description="Pro residues" evidence="2">
    <location>
        <begin position="309"/>
        <end position="327"/>
    </location>
</feature>
<proteinExistence type="predicted"/>
<feature type="compositionally biased region" description="Low complexity" evidence="2">
    <location>
        <begin position="627"/>
        <end position="650"/>
    </location>
</feature>
<gene>
    <name evidence="5" type="primary">dpy-2</name>
    <name evidence="5" type="ORF">T11_1184</name>
</gene>
<reference evidence="5 6" key="1">
    <citation type="submission" date="2015-01" db="EMBL/GenBank/DDBJ databases">
        <title>Evolution of Trichinella species and genotypes.</title>
        <authorList>
            <person name="Korhonen P.K."/>
            <person name="Edoardo P."/>
            <person name="Giuseppe L.R."/>
            <person name="Gasser R.B."/>
        </authorList>
    </citation>
    <scope>NUCLEOTIDE SEQUENCE [LARGE SCALE GENOMIC DNA]</scope>
    <source>
        <strain evidence="5">ISS1029</strain>
    </source>
</reference>
<feature type="compositionally biased region" description="Low complexity" evidence="2">
    <location>
        <begin position="248"/>
        <end position="259"/>
    </location>
</feature>
<feature type="transmembrane region" description="Helical" evidence="3">
    <location>
        <begin position="133"/>
        <end position="161"/>
    </location>
</feature>
<dbReference type="AlphaFoldDB" id="A0A0V1HBD7"/>
<feature type="compositionally biased region" description="Pro residues" evidence="2">
    <location>
        <begin position="661"/>
        <end position="672"/>
    </location>
</feature>
<keyword evidence="1" id="KW-0677">Repeat</keyword>
<feature type="compositionally biased region" description="Low complexity" evidence="2">
    <location>
        <begin position="329"/>
        <end position="340"/>
    </location>
</feature>
<keyword evidence="3" id="KW-1133">Transmembrane helix</keyword>
<dbReference type="STRING" id="268475.A0A0V1HBD7"/>
<feature type="compositionally biased region" description="Pro residues" evidence="2">
    <location>
        <begin position="352"/>
        <end position="364"/>
    </location>
</feature>
<evidence type="ECO:0000313" key="6">
    <source>
        <dbReference type="Proteomes" id="UP000055024"/>
    </source>
</evidence>
<feature type="compositionally biased region" description="Pro residues" evidence="2">
    <location>
        <begin position="734"/>
        <end position="754"/>
    </location>
</feature>
<organism evidence="5 6">
    <name type="scientific">Trichinella zimbabwensis</name>
    <dbReference type="NCBI Taxonomy" id="268475"/>
    <lineage>
        <taxon>Eukaryota</taxon>
        <taxon>Metazoa</taxon>
        <taxon>Ecdysozoa</taxon>
        <taxon>Nematoda</taxon>
        <taxon>Enoplea</taxon>
        <taxon>Dorylaimia</taxon>
        <taxon>Trichinellida</taxon>
        <taxon>Trichinellidae</taxon>
        <taxon>Trichinella</taxon>
    </lineage>
</organism>
<keyword evidence="5" id="KW-0176">Collagen</keyword>
<feature type="compositionally biased region" description="Pro residues" evidence="2">
    <location>
        <begin position="273"/>
        <end position="284"/>
    </location>
</feature>
<dbReference type="GO" id="GO:0042302">
    <property type="term" value="F:structural constituent of cuticle"/>
    <property type="evidence" value="ECO:0007669"/>
    <property type="project" value="InterPro"/>
</dbReference>
<feature type="region of interest" description="Disordered" evidence="2">
    <location>
        <begin position="239"/>
        <end position="410"/>
    </location>
</feature>
<dbReference type="PANTHER" id="PTHR24637:SF351">
    <property type="entry name" value="CUTICLE COLLAGEN DPY-10"/>
    <property type="match status" value="1"/>
</dbReference>
<keyword evidence="6" id="KW-1185">Reference proteome</keyword>
<dbReference type="Pfam" id="PF01391">
    <property type="entry name" value="Collagen"/>
    <property type="match status" value="2"/>
</dbReference>
<dbReference type="EMBL" id="JYDP01000100">
    <property type="protein sequence ID" value="KRZ07570.1"/>
    <property type="molecule type" value="Genomic_DNA"/>
</dbReference>
<feature type="compositionally biased region" description="Low complexity" evidence="2">
    <location>
        <begin position="755"/>
        <end position="785"/>
    </location>
</feature>
<feature type="region of interest" description="Disordered" evidence="2">
    <location>
        <begin position="622"/>
        <end position="815"/>
    </location>
</feature>
<evidence type="ECO:0000256" key="1">
    <source>
        <dbReference type="ARBA" id="ARBA00022737"/>
    </source>
</evidence>
<comment type="caution">
    <text evidence="5">The sequence shown here is derived from an EMBL/GenBank/DDBJ whole genome shotgun (WGS) entry which is preliminary data.</text>
</comment>
<keyword evidence="3" id="KW-0812">Transmembrane</keyword>
<dbReference type="SMART" id="SM01088">
    <property type="entry name" value="Col_cuticle_N"/>
    <property type="match status" value="1"/>
</dbReference>
<evidence type="ECO:0000256" key="2">
    <source>
        <dbReference type="SAM" id="MobiDB-lite"/>
    </source>
</evidence>
<protein>
    <submittedName>
        <fullName evidence="5">Cuticle collagen dpy-2</fullName>
    </submittedName>
</protein>
<dbReference type="InterPro" id="IPR008160">
    <property type="entry name" value="Collagen"/>
</dbReference>
<dbReference type="OrthoDB" id="5983381at2759"/>
<evidence type="ECO:0000259" key="4">
    <source>
        <dbReference type="SMART" id="SM01088"/>
    </source>
</evidence>
<dbReference type="InterPro" id="IPR002486">
    <property type="entry name" value="Col_cuticle_N"/>
</dbReference>
<feature type="compositionally biased region" description="Basic and acidic residues" evidence="2">
    <location>
        <begin position="485"/>
        <end position="506"/>
    </location>
</feature>
<evidence type="ECO:0000313" key="5">
    <source>
        <dbReference type="EMBL" id="KRZ07570.1"/>
    </source>
</evidence>
<keyword evidence="3" id="KW-0472">Membrane</keyword>
<feature type="compositionally biased region" description="Low complexity" evidence="2">
    <location>
        <begin position="678"/>
        <end position="691"/>
    </location>
</feature>
<feature type="domain" description="Nematode cuticle collagen N-terminal" evidence="4">
    <location>
        <begin position="137"/>
        <end position="189"/>
    </location>
</feature>
<feature type="compositionally biased region" description="Low complexity" evidence="2">
    <location>
        <begin position="366"/>
        <end position="376"/>
    </location>
</feature>
<dbReference type="Pfam" id="PF01484">
    <property type="entry name" value="Col_cuticle_N"/>
    <property type="match status" value="1"/>
</dbReference>
<dbReference type="GO" id="GO:0005581">
    <property type="term" value="C:collagen trimer"/>
    <property type="evidence" value="ECO:0007669"/>
    <property type="project" value="UniProtKB-KW"/>
</dbReference>
<name>A0A0V1HBD7_9BILA</name>